<gene>
    <name evidence="3" type="ORF">GCM10007877_05630</name>
</gene>
<dbReference type="AlphaFoldDB" id="A0AA37T2D8"/>
<feature type="domain" description="Outer membrane protein beta-barrel" evidence="2">
    <location>
        <begin position="54"/>
        <end position="212"/>
    </location>
</feature>
<evidence type="ECO:0000259" key="2">
    <source>
        <dbReference type="Pfam" id="PF13505"/>
    </source>
</evidence>
<comment type="caution">
    <text evidence="3">The sequence shown here is derived from an EMBL/GenBank/DDBJ whole genome shotgun (WGS) entry which is preliminary data.</text>
</comment>
<evidence type="ECO:0000313" key="3">
    <source>
        <dbReference type="EMBL" id="GLS24849.1"/>
    </source>
</evidence>
<evidence type="ECO:0000256" key="1">
    <source>
        <dbReference type="ARBA" id="ARBA00022729"/>
    </source>
</evidence>
<dbReference type="SUPFAM" id="SSF56925">
    <property type="entry name" value="OMPA-like"/>
    <property type="match status" value="1"/>
</dbReference>
<keyword evidence="1" id="KW-0732">Signal</keyword>
<dbReference type="EMBL" id="BSPD01000020">
    <property type="protein sequence ID" value="GLS24849.1"/>
    <property type="molecule type" value="Genomic_DNA"/>
</dbReference>
<dbReference type="NCBIfam" id="TIGR04565">
    <property type="entry name" value="OMP_myx_plus"/>
    <property type="match status" value="1"/>
</dbReference>
<dbReference type="InterPro" id="IPR027385">
    <property type="entry name" value="Beta-barrel_OMP"/>
</dbReference>
<sequence>MENWLNRILLSATTAGALLIGGQVSAQDRVLDQIITPDLERREIKEDKIDNEDFEVGLFAGVMNVEDFGSNDVVGIRLAYHISEDLFIETSIGDSRLKETSFERLSGDIQILTEDQRELIYYNLSLGYNFLPGEVFVGSKWAFNTNLYLIGGAGSTSFADEEHFTYNLGGGINFFATDWFSIRWDVRAHLFEHDIFGEEQDTTNLETSLGLNIYF</sequence>
<dbReference type="RefSeq" id="WP_232592328.1">
    <property type="nucleotide sequence ID" value="NZ_BSPD01000020.1"/>
</dbReference>
<dbReference type="InterPro" id="IPR030820">
    <property type="entry name" value="OMP_myx_plus_Proteobacteria"/>
</dbReference>
<protein>
    <recommendedName>
        <fullName evidence="2">Outer membrane protein beta-barrel domain-containing protein</fullName>
    </recommendedName>
</protein>
<organism evidence="3 4">
    <name type="scientific">Marinibactrum halimedae</name>
    <dbReference type="NCBI Taxonomy" id="1444977"/>
    <lineage>
        <taxon>Bacteria</taxon>
        <taxon>Pseudomonadati</taxon>
        <taxon>Pseudomonadota</taxon>
        <taxon>Gammaproteobacteria</taxon>
        <taxon>Cellvibrionales</taxon>
        <taxon>Cellvibrionaceae</taxon>
        <taxon>Marinibactrum</taxon>
    </lineage>
</organism>
<accession>A0AA37T2D8</accession>
<proteinExistence type="predicted"/>
<dbReference type="Proteomes" id="UP001156870">
    <property type="component" value="Unassembled WGS sequence"/>
</dbReference>
<keyword evidence="4" id="KW-1185">Reference proteome</keyword>
<reference evidence="3 4" key="1">
    <citation type="journal article" date="2014" name="Int. J. Syst. Evol. Microbiol.">
        <title>Complete genome sequence of Corynebacterium casei LMG S-19264T (=DSM 44701T), isolated from a smear-ripened cheese.</title>
        <authorList>
            <consortium name="US DOE Joint Genome Institute (JGI-PGF)"/>
            <person name="Walter F."/>
            <person name="Albersmeier A."/>
            <person name="Kalinowski J."/>
            <person name="Ruckert C."/>
        </authorList>
    </citation>
    <scope>NUCLEOTIDE SEQUENCE [LARGE SCALE GENOMIC DNA]</scope>
    <source>
        <strain evidence="3 4">NBRC 110095</strain>
    </source>
</reference>
<dbReference type="Pfam" id="PF13505">
    <property type="entry name" value="OMP_b-brl"/>
    <property type="match status" value="1"/>
</dbReference>
<dbReference type="Gene3D" id="2.40.160.20">
    <property type="match status" value="1"/>
</dbReference>
<evidence type="ECO:0000313" key="4">
    <source>
        <dbReference type="Proteomes" id="UP001156870"/>
    </source>
</evidence>
<name>A0AA37T2D8_9GAMM</name>
<dbReference type="InterPro" id="IPR011250">
    <property type="entry name" value="OMP/PagP_B-barrel"/>
</dbReference>